<dbReference type="InterPro" id="IPR035474">
    <property type="entry name" value="SIS_Kpsf"/>
</dbReference>
<dbReference type="Gene3D" id="3.30.360.10">
    <property type="entry name" value="Dihydrodipicolinate Reductase, domain 2"/>
    <property type="match status" value="1"/>
</dbReference>
<dbReference type="GO" id="GO:0016853">
    <property type="term" value="F:isomerase activity"/>
    <property type="evidence" value="ECO:0007669"/>
    <property type="project" value="UniProtKB-KW"/>
</dbReference>
<feature type="domain" description="SIS" evidence="7">
    <location>
        <begin position="404"/>
        <end position="547"/>
    </location>
</feature>
<dbReference type="PROSITE" id="PS51464">
    <property type="entry name" value="SIS"/>
    <property type="match status" value="1"/>
</dbReference>
<dbReference type="InterPro" id="IPR036291">
    <property type="entry name" value="NAD(P)-bd_dom_sf"/>
</dbReference>
<dbReference type="InterPro" id="IPR001347">
    <property type="entry name" value="SIS_dom"/>
</dbReference>
<reference evidence="8" key="1">
    <citation type="submission" date="2022-10" db="EMBL/GenBank/DDBJ databases">
        <authorList>
            <person name="Chen Y."/>
            <person name="Dougan E. K."/>
            <person name="Chan C."/>
            <person name="Rhodes N."/>
            <person name="Thang M."/>
        </authorList>
    </citation>
    <scope>NUCLEOTIDE SEQUENCE</scope>
</reference>
<keyword evidence="9" id="KW-0413">Isomerase</keyword>
<dbReference type="GO" id="GO:1901135">
    <property type="term" value="P:carbohydrate derivative metabolic process"/>
    <property type="evidence" value="ECO:0007669"/>
    <property type="project" value="InterPro"/>
</dbReference>
<organism evidence="8">
    <name type="scientific">Cladocopium goreaui</name>
    <dbReference type="NCBI Taxonomy" id="2562237"/>
    <lineage>
        <taxon>Eukaryota</taxon>
        <taxon>Sar</taxon>
        <taxon>Alveolata</taxon>
        <taxon>Dinophyceae</taxon>
        <taxon>Suessiales</taxon>
        <taxon>Symbiodiniaceae</taxon>
        <taxon>Cladocopium</taxon>
    </lineage>
</organism>
<dbReference type="GO" id="GO:0000166">
    <property type="term" value="F:nucleotide binding"/>
    <property type="evidence" value="ECO:0007669"/>
    <property type="project" value="InterPro"/>
</dbReference>
<comment type="similarity">
    <text evidence="1">Belongs to the SIS family. GutQ/KpsF subfamily.</text>
</comment>
<dbReference type="PANTHER" id="PTHR42745">
    <property type="match status" value="1"/>
</dbReference>
<comment type="caution">
    <text evidence="8">The sequence shown here is derived from an EMBL/GenBank/DDBJ whole genome shotgun (WGS) entry which is preliminary data.</text>
</comment>
<protein>
    <submittedName>
        <fullName evidence="9">Uncharacterized phosphosugar isomerase aq_1546</fullName>
    </submittedName>
</protein>
<evidence type="ECO:0000256" key="4">
    <source>
        <dbReference type="ARBA" id="ARBA00023122"/>
    </source>
</evidence>
<dbReference type="PANTHER" id="PTHR42745:SF1">
    <property type="entry name" value="ARABINOSE 5-PHOSPHATE ISOMERASE KDSD"/>
    <property type="match status" value="1"/>
</dbReference>
<dbReference type="EMBL" id="CAMXCT020000001">
    <property type="protein sequence ID" value="CAL1124819.1"/>
    <property type="molecule type" value="Genomic_DNA"/>
</dbReference>
<name>A0A9P1BE19_9DINO</name>
<evidence type="ECO:0000313" key="10">
    <source>
        <dbReference type="Proteomes" id="UP001152797"/>
    </source>
</evidence>
<dbReference type="InterPro" id="IPR046348">
    <property type="entry name" value="SIS_dom_sf"/>
</dbReference>
<dbReference type="InterPro" id="IPR000644">
    <property type="entry name" value="CBS_dom"/>
</dbReference>
<dbReference type="NCBIfam" id="TIGR00393">
    <property type="entry name" value="kpsF"/>
    <property type="match status" value="1"/>
</dbReference>
<dbReference type="Pfam" id="PF01380">
    <property type="entry name" value="SIS"/>
    <property type="match status" value="1"/>
</dbReference>
<evidence type="ECO:0000256" key="3">
    <source>
        <dbReference type="ARBA" id="ARBA00022737"/>
    </source>
</evidence>
<dbReference type="InterPro" id="IPR000683">
    <property type="entry name" value="Gfo/Idh/MocA-like_OxRdtase_N"/>
</dbReference>
<dbReference type="Pfam" id="PF22725">
    <property type="entry name" value="GFO_IDH_MocA_C3"/>
    <property type="match status" value="1"/>
</dbReference>
<dbReference type="OrthoDB" id="1872003at2759"/>
<dbReference type="SUPFAM" id="SSF51735">
    <property type="entry name" value="NAD(P)-binding Rossmann-fold domains"/>
    <property type="match status" value="1"/>
</dbReference>
<dbReference type="Pfam" id="PF01408">
    <property type="entry name" value="GFO_IDH_MocA"/>
    <property type="match status" value="1"/>
</dbReference>
<dbReference type="GO" id="GO:0097367">
    <property type="term" value="F:carbohydrate derivative binding"/>
    <property type="evidence" value="ECO:0007669"/>
    <property type="project" value="InterPro"/>
</dbReference>
<accession>A0A9P1BE19</accession>
<evidence type="ECO:0000259" key="6">
    <source>
        <dbReference type="PROSITE" id="PS51371"/>
    </source>
</evidence>
<dbReference type="PROSITE" id="PS51371">
    <property type="entry name" value="CBS"/>
    <property type="match status" value="2"/>
</dbReference>
<dbReference type="GO" id="GO:0005975">
    <property type="term" value="P:carbohydrate metabolic process"/>
    <property type="evidence" value="ECO:0007669"/>
    <property type="project" value="InterPro"/>
</dbReference>
<dbReference type="FunFam" id="3.40.50.10490:FF:000011">
    <property type="entry name" value="Arabinose 5-phosphate isomerase"/>
    <property type="match status" value="1"/>
</dbReference>
<dbReference type="EMBL" id="CAMXCT010000001">
    <property type="protein sequence ID" value="CAI3971444.1"/>
    <property type="molecule type" value="Genomic_DNA"/>
</dbReference>
<dbReference type="InterPro" id="IPR046342">
    <property type="entry name" value="CBS_dom_sf"/>
</dbReference>
<dbReference type="InterPro" id="IPR055170">
    <property type="entry name" value="GFO_IDH_MocA-like_dom"/>
</dbReference>
<dbReference type="AlphaFoldDB" id="A0A9P1BE19"/>
<keyword evidence="4 5" id="KW-0129">CBS domain</keyword>
<evidence type="ECO:0000313" key="8">
    <source>
        <dbReference type="EMBL" id="CAI3971444.1"/>
    </source>
</evidence>
<sequence>MINVGIVGIGFMGMIHYLAYEKVRGAKVTAICTRDPKKRSGDWRGIQGNFGPPGTKMNLKGVQSYETLEEMLANPEIDLIDICLPPSMHEAATLAALDAGKHVVCEKPITLTTAAATRMVKKANNKGRKLCIAHVLPYFPEYEVARKAIVAGKYGRMLGGHFKRVISDPQWIKDFYNPDTVGGPVVDLNIHDAHFVRMLCGMPQSVFAQGRMHDDVVEYMESQWIYPEGGPTVAMSCGVIKQQGRGFTHGFEIHLEKATLLFNLAVLSDGTVESTPLTVLNAAGKVQRPKLPDGDPIAGFVSELKEVCRSITTGEDSEILGGELARDALILCHKQSQSVASGRIVKVCLGPQVKEDCAMSATAATRLDDFSPFEQIRYAREIIRIEAEALTQLGSRLGNEFVGAVDLLHDCRGSVIVSGIGKAGLIGQKIAATLASTGTRSHFLHPSEAVHGDLGRVHSDDVVLLLSNSGETEEVLQLLPALRRIDVKIIAVTGSASSSMGREATVVLELGPLREACGLGLAPSTSTTAMLALGDALALVTSHRRGFDSSDFALFHPGGSLGRKLSTVDDHMRPLDQCRVAKANRTVREVFVSLGQPGRRSGAILLVDQEGRLAGIFTDSDLARLFETRRDDALDQPVRKVMTANPRTVPSGSLVNDAVDILRERKLSELPVINSAGFPVGLIDITDVVGLVSEDAA</sequence>
<dbReference type="Proteomes" id="UP001152797">
    <property type="component" value="Unassembled WGS sequence"/>
</dbReference>
<evidence type="ECO:0000256" key="1">
    <source>
        <dbReference type="ARBA" id="ARBA00008165"/>
    </source>
</evidence>
<feature type="domain" description="CBS" evidence="6">
    <location>
        <begin position="642"/>
        <end position="697"/>
    </location>
</feature>
<dbReference type="InterPro" id="IPR050986">
    <property type="entry name" value="GutQ/KpsF_isomerases"/>
</dbReference>
<dbReference type="SUPFAM" id="SSF53697">
    <property type="entry name" value="SIS domain"/>
    <property type="match status" value="1"/>
</dbReference>
<dbReference type="InterPro" id="IPR004800">
    <property type="entry name" value="KdsD/KpsF-type"/>
</dbReference>
<dbReference type="Gene3D" id="3.40.50.10490">
    <property type="entry name" value="Glucose-6-phosphate isomerase like protein, domain 1"/>
    <property type="match status" value="1"/>
</dbReference>
<feature type="domain" description="CBS" evidence="6">
    <location>
        <begin position="572"/>
        <end position="633"/>
    </location>
</feature>
<proteinExistence type="inferred from homology"/>
<evidence type="ECO:0000256" key="2">
    <source>
        <dbReference type="ARBA" id="ARBA00010928"/>
    </source>
</evidence>
<evidence type="ECO:0000256" key="5">
    <source>
        <dbReference type="PROSITE-ProRule" id="PRU00703"/>
    </source>
</evidence>
<dbReference type="SUPFAM" id="SSF55347">
    <property type="entry name" value="Glyceraldehyde-3-phosphate dehydrogenase-like, C-terminal domain"/>
    <property type="match status" value="1"/>
</dbReference>
<reference evidence="9 10" key="2">
    <citation type="submission" date="2024-05" db="EMBL/GenBank/DDBJ databases">
        <authorList>
            <person name="Chen Y."/>
            <person name="Shah S."/>
            <person name="Dougan E. K."/>
            <person name="Thang M."/>
            <person name="Chan C."/>
        </authorList>
    </citation>
    <scope>NUCLEOTIDE SEQUENCE [LARGE SCALE GENOMIC DNA]</scope>
</reference>
<dbReference type="Gene3D" id="3.40.50.720">
    <property type="entry name" value="NAD(P)-binding Rossmann-like Domain"/>
    <property type="match status" value="1"/>
</dbReference>
<comment type="similarity">
    <text evidence="2">Belongs to the Gfo/Idh/MocA family.</text>
</comment>
<dbReference type="SMART" id="SM00116">
    <property type="entry name" value="CBS"/>
    <property type="match status" value="2"/>
</dbReference>
<dbReference type="CDD" id="cd05014">
    <property type="entry name" value="SIS_Kpsf"/>
    <property type="match status" value="1"/>
</dbReference>
<evidence type="ECO:0000313" key="9">
    <source>
        <dbReference type="EMBL" id="CAL4758756.1"/>
    </source>
</evidence>
<dbReference type="Pfam" id="PF00571">
    <property type="entry name" value="CBS"/>
    <property type="match status" value="1"/>
</dbReference>
<dbReference type="EMBL" id="CAMXCT030000001">
    <property type="protein sequence ID" value="CAL4758756.1"/>
    <property type="molecule type" value="Genomic_DNA"/>
</dbReference>
<evidence type="ECO:0000259" key="7">
    <source>
        <dbReference type="PROSITE" id="PS51464"/>
    </source>
</evidence>
<keyword evidence="3" id="KW-0677">Repeat</keyword>
<gene>
    <name evidence="8" type="ORF">C1SCF055_LOCUS34</name>
</gene>
<keyword evidence="10" id="KW-1185">Reference proteome</keyword>
<dbReference type="Gene3D" id="3.10.580.10">
    <property type="entry name" value="CBS-domain"/>
    <property type="match status" value="1"/>
</dbReference>